<feature type="compositionally biased region" description="Low complexity" evidence="1">
    <location>
        <begin position="1"/>
        <end position="14"/>
    </location>
</feature>
<dbReference type="AlphaFoldDB" id="A0A1E5PHY8"/>
<dbReference type="RefSeq" id="WP_069935820.1">
    <property type="nucleotide sequence ID" value="NZ_MEHJ01000001.1"/>
</dbReference>
<organism evidence="2 3">
    <name type="scientific">Streptomyces agglomeratus</name>
    <dbReference type="NCBI Taxonomy" id="285458"/>
    <lineage>
        <taxon>Bacteria</taxon>
        <taxon>Bacillati</taxon>
        <taxon>Actinomycetota</taxon>
        <taxon>Actinomycetes</taxon>
        <taxon>Kitasatosporales</taxon>
        <taxon>Streptomycetaceae</taxon>
        <taxon>Streptomyces</taxon>
    </lineage>
</organism>
<comment type="caution">
    <text evidence="2">The sequence shown here is derived from an EMBL/GenBank/DDBJ whole genome shotgun (WGS) entry which is preliminary data.</text>
</comment>
<evidence type="ECO:0000313" key="2">
    <source>
        <dbReference type="EMBL" id="OEJ28994.1"/>
    </source>
</evidence>
<keyword evidence="3" id="KW-1185">Reference proteome</keyword>
<dbReference type="Proteomes" id="UP000095759">
    <property type="component" value="Unassembled WGS sequence"/>
</dbReference>
<name>A0A1E5PHY8_9ACTN</name>
<proteinExistence type="predicted"/>
<accession>A0A1E5PHY8</accession>
<reference evidence="2 3" key="1">
    <citation type="submission" date="2016-08" db="EMBL/GenBank/DDBJ databases">
        <title>Complete genome sequence of Streptomyces agglomeratus strain 6-3-2, a novel anti-MRSA actinomycete isolated from Wuli of Tebit, China.</title>
        <authorList>
            <person name="Chen X."/>
        </authorList>
    </citation>
    <scope>NUCLEOTIDE SEQUENCE [LARGE SCALE GENOMIC DNA]</scope>
    <source>
        <strain evidence="2 3">6-3-2</strain>
    </source>
</reference>
<sequence>MTPTAATAHPAVPVDGRQPRGIRDGGVLDRVELGGLLDAGASPVQDAEAAGQGWPAAFAAMRS</sequence>
<protein>
    <submittedName>
        <fullName evidence="2">Uncharacterized protein</fullName>
    </submittedName>
</protein>
<gene>
    <name evidence="2" type="ORF">AS594_35830</name>
</gene>
<evidence type="ECO:0000313" key="3">
    <source>
        <dbReference type="Proteomes" id="UP000095759"/>
    </source>
</evidence>
<evidence type="ECO:0000256" key="1">
    <source>
        <dbReference type="SAM" id="MobiDB-lite"/>
    </source>
</evidence>
<feature type="region of interest" description="Disordered" evidence="1">
    <location>
        <begin position="1"/>
        <end position="23"/>
    </location>
</feature>
<dbReference type="EMBL" id="MEHJ01000001">
    <property type="protein sequence ID" value="OEJ28994.1"/>
    <property type="molecule type" value="Genomic_DNA"/>
</dbReference>